<dbReference type="RefSeq" id="WP_267218182.1">
    <property type="nucleotide sequence ID" value="NZ_JAPCWC010000001.1"/>
</dbReference>
<dbReference type="InterPro" id="IPR036250">
    <property type="entry name" value="AcylCo_DH-like_C"/>
</dbReference>
<dbReference type="PANTHER" id="PTHR42803">
    <property type="entry name" value="ACYL-COA DEHYDROGENASE"/>
    <property type="match status" value="1"/>
</dbReference>
<comment type="similarity">
    <text evidence="2 5">Belongs to the acyl-CoA dehydrogenase family.</text>
</comment>
<dbReference type="GO" id="GO:0016491">
    <property type="term" value="F:oxidoreductase activity"/>
    <property type="evidence" value="ECO:0007669"/>
    <property type="project" value="UniProtKB-KW"/>
</dbReference>
<dbReference type="InterPro" id="IPR006089">
    <property type="entry name" value="Acyl-CoA_DH_CS"/>
</dbReference>
<feature type="domain" description="Acetyl-CoA dehydrogenase-like C-terminal" evidence="9">
    <location>
        <begin position="456"/>
        <end position="561"/>
    </location>
</feature>
<organism evidence="10 11">
    <name type="scientific">Novosphingobium clariflavum</name>
    <dbReference type="NCBI Taxonomy" id="2029884"/>
    <lineage>
        <taxon>Bacteria</taxon>
        <taxon>Pseudomonadati</taxon>
        <taxon>Pseudomonadota</taxon>
        <taxon>Alphaproteobacteria</taxon>
        <taxon>Sphingomonadales</taxon>
        <taxon>Sphingomonadaceae</taxon>
        <taxon>Novosphingobium</taxon>
    </lineage>
</organism>
<dbReference type="EC" id="1.3.8.-" evidence="10"/>
<protein>
    <submittedName>
        <fullName evidence="10">Acyl-CoA dehydrogenase</fullName>
        <ecNumber evidence="10">1.3.8.-</ecNumber>
    </submittedName>
</protein>
<dbReference type="InterPro" id="IPR006091">
    <property type="entry name" value="Acyl-CoA_Oxase/DH_mid-dom"/>
</dbReference>
<evidence type="ECO:0000259" key="8">
    <source>
        <dbReference type="Pfam" id="PF02771"/>
    </source>
</evidence>
<dbReference type="Pfam" id="PF02771">
    <property type="entry name" value="Acyl-CoA_dh_N"/>
    <property type="match status" value="1"/>
</dbReference>
<dbReference type="InterPro" id="IPR009075">
    <property type="entry name" value="AcylCo_DH/oxidase_C"/>
</dbReference>
<comment type="caution">
    <text evidence="10">The sequence shown here is derived from an EMBL/GenBank/DDBJ whole genome shotgun (WGS) entry which is preliminary data.</text>
</comment>
<dbReference type="InterPro" id="IPR009100">
    <property type="entry name" value="AcylCoA_DH/oxidase_NM_dom_sf"/>
</dbReference>
<keyword evidence="5 10" id="KW-0560">Oxidoreductase</keyword>
<dbReference type="PROSITE" id="PS00072">
    <property type="entry name" value="ACYL_COA_DH_1"/>
    <property type="match status" value="1"/>
</dbReference>
<feature type="domain" description="Acyl-CoA oxidase/dehydrogenase middle" evidence="7">
    <location>
        <begin position="154"/>
        <end position="264"/>
    </location>
</feature>
<dbReference type="SUPFAM" id="SSF47203">
    <property type="entry name" value="Acyl-CoA dehydrogenase C-terminal domain-like"/>
    <property type="match status" value="1"/>
</dbReference>
<dbReference type="Proteomes" id="UP001589858">
    <property type="component" value="Unassembled WGS sequence"/>
</dbReference>
<evidence type="ECO:0000256" key="4">
    <source>
        <dbReference type="ARBA" id="ARBA00022827"/>
    </source>
</evidence>
<dbReference type="InterPro" id="IPR013786">
    <property type="entry name" value="AcylCoA_DH/ox_N"/>
</dbReference>
<sequence>MSLRLLDREFLDFCLHDWLAVGEIAERETVDAVLDLSETLARERYLTHFKAGDAQEPQIGPEGVTVHAEVKAAVGAYAELGLFGAGFPEDLGGHGLPFTVTCASFAWFAAANIATSSYAMLTVANARLIAEFGSAAQVDAFARPQIAGRWLGTMCLSEPQAGSDLGAVRTRAERVGEDHLGHRYRLTGSKMWISGGEHDIGENIVHLVLAKVAAGDGRLPEGTAGLSLFIVPRVLPDGARNDVAVAGLNHKMGYRAIPNCLLAFGENGGATGWLVGREGQGLRQMFMMMNEARICVGLGAAALACRGYGHALGYAQERLQGRLQGLGPEGASVPIIAHAAVRRMLLAQKALGEGALALCLYAARLVDGGDDDSAALLALLTPVVKTFSSEMGLEANAMAIQVHGGYGYTRDFDVEQVYRDNRLNPIHEGTTDIQAIDLLGRKLLRQGEGLAVLKGRITTTLAAASDGFADQADALKAVWAEVEAGLEMLRETEAALEVSTPFLFAFGHAVVGWIWLDLALSARGKGELLEQGTAAALRYYAACELPRVNAWLACCAAGAEVLEVDPGWM</sequence>
<evidence type="ECO:0000313" key="10">
    <source>
        <dbReference type="EMBL" id="MFC0684210.1"/>
    </source>
</evidence>
<feature type="domain" description="Acyl-CoA dehydrogenase/oxidase C-terminal" evidence="6">
    <location>
        <begin position="279"/>
        <end position="437"/>
    </location>
</feature>
<evidence type="ECO:0000256" key="5">
    <source>
        <dbReference type="RuleBase" id="RU362125"/>
    </source>
</evidence>
<dbReference type="InterPro" id="IPR046373">
    <property type="entry name" value="Acyl-CoA_Oxase/DH_mid-dom_sf"/>
</dbReference>
<evidence type="ECO:0000256" key="2">
    <source>
        <dbReference type="ARBA" id="ARBA00009347"/>
    </source>
</evidence>
<evidence type="ECO:0000259" key="6">
    <source>
        <dbReference type="Pfam" id="PF00441"/>
    </source>
</evidence>
<dbReference type="Gene3D" id="1.10.540.10">
    <property type="entry name" value="Acyl-CoA dehydrogenase/oxidase, N-terminal domain"/>
    <property type="match status" value="1"/>
</dbReference>
<dbReference type="InterPro" id="IPR025878">
    <property type="entry name" value="Acyl-CoA_dh-like_C_dom"/>
</dbReference>
<reference evidence="10 11" key="1">
    <citation type="submission" date="2024-09" db="EMBL/GenBank/DDBJ databases">
        <authorList>
            <person name="Sun Q."/>
            <person name="Mori K."/>
        </authorList>
    </citation>
    <scope>NUCLEOTIDE SEQUENCE [LARGE SCALE GENOMIC DNA]</scope>
    <source>
        <strain evidence="10 11">CICC 11035S</strain>
    </source>
</reference>
<keyword evidence="3 5" id="KW-0285">Flavoprotein</keyword>
<dbReference type="EMBL" id="JBHLTM010000026">
    <property type="protein sequence ID" value="MFC0684210.1"/>
    <property type="molecule type" value="Genomic_DNA"/>
</dbReference>
<evidence type="ECO:0000313" key="11">
    <source>
        <dbReference type="Proteomes" id="UP001589858"/>
    </source>
</evidence>
<evidence type="ECO:0000256" key="1">
    <source>
        <dbReference type="ARBA" id="ARBA00001974"/>
    </source>
</evidence>
<proteinExistence type="inferred from homology"/>
<dbReference type="InterPro" id="IPR037069">
    <property type="entry name" value="AcylCoA_DH/ox_N_sf"/>
</dbReference>
<evidence type="ECO:0000259" key="7">
    <source>
        <dbReference type="Pfam" id="PF02770"/>
    </source>
</evidence>
<keyword evidence="11" id="KW-1185">Reference proteome</keyword>
<dbReference type="Gene3D" id="1.20.140.10">
    <property type="entry name" value="Butyryl-CoA Dehydrogenase, subunit A, domain 3"/>
    <property type="match status" value="1"/>
</dbReference>
<dbReference type="SUPFAM" id="SSF56645">
    <property type="entry name" value="Acyl-CoA dehydrogenase NM domain-like"/>
    <property type="match status" value="1"/>
</dbReference>
<feature type="domain" description="Acyl-CoA dehydrogenase/oxidase N-terminal" evidence="8">
    <location>
        <begin position="72"/>
        <end position="148"/>
    </location>
</feature>
<gene>
    <name evidence="10" type="ORF">ACFFF8_06355</name>
</gene>
<evidence type="ECO:0000259" key="9">
    <source>
        <dbReference type="Pfam" id="PF12806"/>
    </source>
</evidence>
<comment type="cofactor">
    <cofactor evidence="1 5">
        <name>FAD</name>
        <dbReference type="ChEBI" id="CHEBI:57692"/>
    </cofactor>
</comment>
<dbReference type="InterPro" id="IPR052166">
    <property type="entry name" value="Diverse_Acyl-CoA_DH"/>
</dbReference>
<dbReference type="PANTHER" id="PTHR42803:SF3">
    <property type="entry name" value="ACYL-COA DEHYDROGENASE-RELATED"/>
    <property type="match status" value="1"/>
</dbReference>
<dbReference type="Gene3D" id="2.40.110.10">
    <property type="entry name" value="Butyryl-CoA Dehydrogenase, subunit A, domain 2"/>
    <property type="match status" value="1"/>
</dbReference>
<keyword evidence="4 5" id="KW-0274">FAD</keyword>
<dbReference type="Pfam" id="PF12806">
    <property type="entry name" value="Acyl-CoA_dh_C"/>
    <property type="match status" value="1"/>
</dbReference>
<accession>A0ABV6S4P0</accession>
<name>A0ABV6S4P0_9SPHN</name>
<dbReference type="Pfam" id="PF00441">
    <property type="entry name" value="Acyl-CoA_dh_1"/>
    <property type="match status" value="1"/>
</dbReference>
<evidence type="ECO:0000256" key="3">
    <source>
        <dbReference type="ARBA" id="ARBA00022630"/>
    </source>
</evidence>
<dbReference type="Pfam" id="PF02770">
    <property type="entry name" value="Acyl-CoA_dh_M"/>
    <property type="match status" value="1"/>
</dbReference>